<dbReference type="Proteomes" id="UP000828390">
    <property type="component" value="Unassembled WGS sequence"/>
</dbReference>
<reference evidence="1" key="1">
    <citation type="journal article" date="2019" name="bioRxiv">
        <title>The Genome of the Zebra Mussel, Dreissena polymorpha: A Resource for Invasive Species Research.</title>
        <authorList>
            <person name="McCartney M.A."/>
            <person name="Auch B."/>
            <person name="Kono T."/>
            <person name="Mallez S."/>
            <person name="Zhang Y."/>
            <person name="Obille A."/>
            <person name="Becker A."/>
            <person name="Abrahante J.E."/>
            <person name="Garbe J."/>
            <person name="Badalamenti J.P."/>
            <person name="Herman A."/>
            <person name="Mangelson H."/>
            <person name="Liachko I."/>
            <person name="Sullivan S."/>
            <person name="Sone E.D."/>
            <person name="Koren S."/>
            <person name="Silverstein K.A.T."/>
            <person name="Beckman K.B."/>
            <person name="Gohl D.M."/>
        </authorList>
    </citation>
    <scope>NUCLEOTIDE SEQUENCE</scope>
    <source>
        <strain evidence="1">Duluth1</strain>
        <tissue evidence="1">Whole animal</tissue>
    </source>
</reference>
<sequence length="51" mass="5792">MSQAGNDYDTSAIPQRNEVIGDYNYITNPVRTQPLHEVTEQRILNKGTVML</sequence>
<proteinExistence type="predicted"/>
<dbReference type="EMBL" id="JAIWYP010000020">
    <property type="protein sequence ID" value="KAH3692636.1"/>
    <property type="molecule type" value="Genomic_DNA"/>
</dbReference>
<evidence type="ECO:0000313" key="1">
    <source>
        <dbReference type="EMBL" id="KAH3692636.1"/>
    </source>
</evidence>
<protein>
    <submittedName>
        <fullName evidence="1">Uncharacterized protein</fullName>
    </submittedName>
</protein>
<evidence type="ECO:0000313" key="2">
    <source>
        <dbReference type="Proteomes" id="UP000828390"/>
    </source>
</evidence>
<name>A0A9D3Y5H2_DREPO</name>
<keyword evidence="2" id="KW-1185">Reference proteome</keyword>
<gene>
    <name evidence="1" type="ORF">DPMN_193790</name>
</gene>
<dbReference type="AlphaFoldDB" id="A0A9D3Y5H2"/>
<accession>A0A9D3Y5H2</accession>
<reference evidence="1" key="2">
    <citation type="submission" date="2020-11" db="EMBL/GenBank/DDBJ databases">
        <authorList>
            <person name="McCartney M.A."/>
            <person name="Auch B."/>
            <person name="Kono T."/>
            <person name="Mallez S."/>
            <person name="Becker A."/>
            <person name="Gohl D.M."/>
            <person name="Silverstein K.A.T."/>
            <person name="Koren S."/>
            <person name="Bechman K.B."/>
            <person name="Herman A."/>
            <person name="Abrahante J.E."/>
            <person name="Garbe J."/>
        </authorList>
    </citation>
    <scope>NUCLEOTIDE SEQUENCE</scope>
    <source>
        <strain evidence="1">Duluth1</strain>
        <tissue evidence="1">Whole animal</tissue>
    </source>
</reference>
<comment type="caution">
    <text evidence="1">The sequence shown here is derived from an EMBL/GenBank/DDBJ whole genome shotgun (WGS) entry which is preliminary data.</text>
</comment>
<organism evidence="1 2">
    <name type="scientific">Dreissena polymorpha</name>
    <name type="common">Zebra mussel</name>
    <name type="synonym">Mytilus polymorpha</name>
    <dbReference type="NCBI Taxonomy" id="45954"/>
    <lineage>
        <taxon>Eukaryota</taxon>
        <taxon>Metazoa</taxon>
        <taxon>Spiralia</taxon>
        <taxon>Lophotrochozoa</taxon>
        <taxon>Mollusca</taxon>
        <taxon>Bivalvia</taxon>
        <taxon>Autobranchia</taxon>
        <taxon>Heteroconchia</taxon>
        <taxon>Euheterodonta</taxon>
        <taxon>Imparidentia</taxon>
        <taxon>Neoheterodontei</taxon>
        <taxon>Myida</taxon>
        <taxon>Dreissenoidea</taxon>
        <taxon>Dreissenidae</taxon>
        <taxon>Dreissena</taxon>
    </lineage>
</organism>